<dbReference type="AlphaFoldDB" id="A0A1M5U9H0"/>
<dbReference type="EMBL" id="LT670818">
    <property type="protein sequence ID" value="SHH59506.1"/>
    <property type="molecule type" value="Genomic_DNA"/>
</dbReference>
<feature type="chain" id="PRO_5012364254" description="DUF3455 domain-containing protein" evidence="1">
    <location>
        <begin position="29"/>
        <end position="174"/>
    </location>
</feature>
<dbReference type="InterPro" id="IPR021851">
    <property type="entry name" value="DUF3455"/>
</dbReference>
<protein>
    <recommendedName>
        <fullName evidence="4">DUF3455 domain-containing protein</fullName>
    </recommendedName>
</protein>
<dbReference type="Pfam" id="PF11937">
    <property type="entry name" value="DUF3455"/>
    <property type="match status" value="1"/>
</dbReference>
<gene>
    <name evidence="2" type="ORF">SAMN05444169_8253</name>
</gene>
<reference evidence="2 3" key="1">
    <citation type="submission" date="2016-11" db="EMBL/GenBank/DDBJ databases">
        <authorList>
            <person name="Jaros S."/>
            <person name="Januszkiewicz K."/>
            <person name="Wedrychowicz H."/>
        </authorList>
    </citation>
    <scope>NUCLEOTIDE SEQUENCE [LARGE SCALE GENOMIC DNA]</scope>
    <source>
        <strain evidence="2 3">GAS242</strain>
    </source>
</reference>
<dbReference type="Proteomes" id="UP000190675">
    <property type="component" value="Chromosome I"/>
</dbReference>
<dbReference type="RefSeq" id="WP_425305239.1">
    <property type="nucleotide sequence ID" value="NZ_LT670818.1"/>
</dbReference>
<sequence>MESSIKPLLGKAAVAILLFAGSLVNATAAETSIPGAIAAPGETILLTAHAEGAQVYECKAGVDGKPAWTFREPIATLLVDGKTIGRHYAGPNWEHNDGSAVVGKVTGSAPGAAASDIAWLKLEVVSRRGNGVLTPATTVQRINTSGGKLDGACDRPGASRSAPYSADYVFLRKG</sequence>
<evidence type="ECO:0000256" key="1">
    <source>
        <dbReference type="SAM" id="SignalP"/>
    </source>
</evidence>
<name>A0A1M5U9H0_9BRAD</name>
<evidence type="ECO:0000313" key="2">
    <source>
        <dbReference type="EMBL" id="SHH59506.1"/>
    </source>
</evidence>
<evidence type="ECO:0000313" key="3">
    <source>
        <dbReference type="Proteomes" id="UP000190675"/>
    </source>
</evidence>
<proteinExistence type="predicted"/>
<feature type="signal peptide" evidence="1">
    <location>
        <begin position="1"/>
        <end position="28"/>
    </location>
</feature>
<dbReference type="PANTHER" id="PTHR35567">
    <property type="entry name" value="MALATE DEHYDROGENASE (AFU_ORTHOLOGUE AFUA_2G13800)"/>
    <property type="match status" value="1"/>
</dbReference>
<evidence type="ECO:0008006" key="4">
    <source>
        <dbReference type="Google" id="ProtNLM"/>
    </source>
</evidence>
<keyword evidence="1" id="KW-0732">Signal</keyword>
<accession>A0A1M5U9H0</accession>
<dbReference type="PANTHER" id="PTHR35567:SF1">
    <property type="entry name" value="CONSERVED FUNGAL PROTEIN (AFU_ORTHOLOGUE AFUA_1G14230)"/>
    <property type="match status" value="1"/>
</dbReference>
<organism evidence="2 3">
    <name type="scientific">Bradyrhizobium erythrophlei</name>
    <dbReference type="NCBI Taxonomy" id="1437360"/>
    <lineage>
        <taxon>Bacteria</taxon>
        <taxon>Pseudomonadati</taxon>
        <taxon>Pseudomonadota</taxon>
        <taxon>Alphaproteobacteria</taxon>
        <taxon>Hyphomicrobiales</taxon>
        <taxon>Nitrobacteraceae</taxon>
        <taxon>Bradyrhizobium</taxon>
    </lineage>
</organism>